<sequence length="802" mass="92150">MYLTTVLPILCLTSSITCLRIPTNNHHDDRNKPQDEVKTGRWPVIAGPGPVLIDPGQFPPLEPVRKFRKNRRSLEPKREPLPDMISVHPEQVTLWMKELDEILSRGSSPSEKLKKRYEGEEEKYSVWFNIGGGSHNDFRLIFVPSHSGFTDDWGSDYSHDPPANQKRDGTDLVPKVSRSPVVDKRAQALAEILAALYDQKDPNKTGAGDHKTLDRRAPINAIPVPVDAKPVQDEVIHRIFKLYGNKKNKRGLSSRQSPQDVSQQILQTLFRFEDDEEWKWNAPTASARKRWSEFPEIEEISETLPEKRNHKNGGGISTDEVDDLLKTDAQDPNSYAWPDISLKVREALPKEADEVSQRIIVTIFRMQENFRHKRSIDIIEIDQQVKEDTVEPRGYSMFPGWLTPFFERTRNVRLRWQWIRDHARHNRRRDNKIPEAKLQRRTRYSTPPKVLPRPTVGPYDNKKWKQWCQHQRACVLPWNIRRLQSSREIVQRIIDSIDRHSQQESQIIKRDVAGDILAWLESINRYFEVTRNGIPSSDGRPTVSYISAGPEDKKADGYKSTGSVVRRLASRDLAVSLPELGSDFMALIDKLRKEKYGEDDPGPVVYKAAWDIINGAISTFTPLKKRDTPSTGISGILDSIKLALRCKAPIQTPPTAVLEKRKPQPQDDSTHKLNKRYDPETYPWWSGSSENDGEDNTSTNPWAKGNPCARLRFSAGCGGGYKRSTRNARSRLDNVRKRISEDDVKNVSKQQTINDEELAKRIKVNKRKKVNQALTKASANWKDPGFIRLDPFRDWKFWGTRN</sequence>
<reference evidence="3 4" key="1">
    <citation type="submission" date="2019-10" db="EMBL/GenBank/DDBJ databases">
        <authorList>
            <person name="Palmer J.M."/>
        </authorList>
    </citation>
    <scope>NUCLEOTIDE SEQUENCE [LARGE SCALE GENOMIC DNA]</scope>
    <source>
        <strain evidence="3 4">TWF506</strain>
    </source>
</reference>
<feature type="signal peptide" evidence="2">
    <location>
        <begin position="1"/>
        <end position="18"/>
    </location>
</feature>
<gene>
    <name evidence="3" type="ORF">TWF506_009668</name>
</gene>
<organism evidence="3 4">
    <name type="scientific">Arthrobotrys conoides</name>
    <dbReference type="NCBI Taxonomy" id="74498"/>
    <lineage>
        <taxon>Eukaryota</taxon>
        <taxon>Fungi</taxon>
        <taxon>Dikarya</taxon>
        <taxon>Ascomycota</taxon>
        <taxon>Pezizomycotina</taxon>
        <taxon>Orbiliomycetes</taxon>
        <taxon>Orbiliales</taxon>
        <taxon>Orbiliaceae</taxon>
        <taxon>Arthrobotrys</taxon>
    </lineage>
</organism>
<dbReference type="Proteomes" id="UP001307849">
    <property type="component" value="Unassembled WGS sequence"/>
</dbReference>
<name>A0AAN8PCS5_9PEZI</name>
<feature type="region of interest" description="Disordered" evidence="1">
    <location>
        <begin position="657"/>
        <end position="703"/>
    </location>
</feature>
<dbReference type="AlphaFoldDB" id="A0AAN8PCS5"/>
<comment type="caution">
    <text evidence="3">The sequence shown here is derived from an EMBL/GenBank/DDBJ whole genome shotgun (WGS) entry which is preliminary data.</text>
</comment>
<proteinExistence type="predicted"/>
<protein>
    <submittedName>
        <fullName evidence="3">Uncharacterized protein</fullName>
    </submittedName>
</protein>
<keyword evidence="4" id="KW-1185">Reference proteome</keyword>
<evidence type="ECO:0000256" key="1">
    <source>
        <dbReference type="SAM" id="MobiDB-lite"/>
    </source>
</evidence>
<keyword evidence="2" id="KW-0732">Signal</keyword>
<dbReference type="EMBL" id="JAVHJM010000007">
    <property type="protein sequence ID" value="KAK6510563.1"/>
    <property type="molecule type" value="Genomic_DNA"/>
</dbReference>
<accession>A0AAN8PCS5</accession>
<feature type="chain" id="PRO_5042811824" evidence="2">
    <location>
        <begin position="19"/>
        <end position="802"/>
    </location>
</feature>
<evidence type="ECO:0000256" key="2">
    <source>
        <dbReference type="SAM" id="SignalP"/>
    </source>
</evidence>
<evidence type="ECO:0000313" key="3">
    <source>
        <dbReference type="EMBL" id="KAK6510563.1"/>
    </source>
</evidence>
<evidence type="ECO:0000313" key="4">
    <source>
        <dbReference type="Proteomes" id="UP001307849"/>
    </source>
</evidence>
<feature type="compositionally biased region" description="Basic and acidic residues" evidence="1">
    <location>
        <begin position="658"/>
        <end position="679"/>
    </location>
</feature>
<feature type="compositionally biased region" description="Polar residues" evidence="1">
    <location>
        <begin position="686"/>
        <end position="701"/>
    </location>
</feature>